<dbReference type="Gene3D" id="3.30.70.260">
    <property type="match status" value="1"/>
</dbReference>
<dbReference type="PROSITE" id="PS00857">
    <property type="entry name" value="PREPHENATE_DEHYDR_1"/>
    <property type="match status" value="1"/>
</dbReference>
<organism evidence="7 8">
    <name type="scientific">Symbiodinium pilosum</name>
    <name type="common">Dinoflagellate</name>
    <dbReference type="NCBI Taxonomy" id="2952"/>
    <lineage>
        <taxon>Eukaryota</taxon>
        <taxon>Sar</taxon>
        <taxon>Alveolata</taxon>
        <taxon>Dinophyceae</taxon>
        <taxon>Suessiales</taxon>
        <taxon>Symbiodiniaceae</taxon>
        <taxon>Symbiodinium</taxon>
    </lineage>
</organism>
<dbReference type="PANTHER" id="PTHR21022">
    <property type="entry name" value="PREPHENATE DEHYDRATASE P PROTEIN"/>
    <property type="match status" value="1"/>
</dbReference>
<dbReference type="SUPFAM" id="SSF53850">
    <property type="entry name" value="Periplasmic binding protein-like II"/>
    <property type="match status" value="1"/>
</dbReference>
<dbReference type="PROSITE" id="PS51171">
    <property type="entry name" value="PREPHENATE_DEHYDR_3"/>
    <property type="match status" value="1"/>
</dbReference>
<comment type="pathway">
    <text evidence="5">Amino-acid biosynthesis.</text>
</comment>
<reference evidence="7" key="1">
    <citation type="submission" date="2021-02" db="EMBL/GenBank/DDBJ databases">
        <authorList>
            <person name="Dougan E. K."/>
            <person name="Rhodes N."/>
            <person name="Thang M."/>
            <person name="Chan C."/>
        </authorList>
    </citation>
    <scope>NUCLEOTIDE SEQUENCE</scope>
</reference>
<accession>A0A812XD50</accession>
<evidence type="ECO:0000313" key="8">
    <source>
        <dbReference type="Proteomes" id="UP000649617"/>
    </source>
</evidence>
<sequence>ALAQCSSYLKKQGITAEAAYDTAGSAKLISEGSLKGVAAICSELAAEHFGLEVLDKGIEDDDNNFTRFLLLRPEPVTVPPGVKCKTSVVFSLENMAGSLFKALSVFALRDIDLTKIESRPCKPDIMTNLERLYASMRGTPPAKRAKTDTVVSEARFRYLFYVDFLASVEEHNVTNALRHLQEMTVFFRVLGSFPQGGALVGLKHLEDRMVPIFRPATEPKKRVGVLGFGTFGQFIGKKLALDHFVFAASRENYSQMAANCGVSFG</sequence>
<keyword evidence="4" id="KW-0456">Lyase</keyword>
<dbReference type="Pfam" id="PF00800">
    <property type="entry name" value="PDT"/>
    <property type="match status" value="1"/>
</dbReference>
<evidence type="ECO:0000259" key="6">
    <source>
        <dbReference type="PROSITE" id="PS51171"/>
    </source>
</evidence>
<dbReference type="InterPro" id="IPR045865">
    <property type="entry name" value="ACT-like_dom_sf"/>
</dbReference>
<feature type="non-terminal residue" evidence="7">
    <location>
        <position position="265"/>
    </location>
</feature>
<dbReference type="AlphaFoldDB" id="A0A812XD50"/>
<protein>
    <submittedName>
        <fullName evidence="7">ADT2 protein</fullName>
    </submittedName>
</protein>
<evidence type="ECO:0000256" key="1">
    <source>
        <dbReference type="ARBA" id="ARBA00022605"/>
    </source>
</evidence>
<dbReference type="GO" id="GO:0005737">
    <property type="term" value="C:cytoplasm"/>
    <property type="evidence" value="ECO:0007669"/>
    <property type="project" value="TreeGrafter"/>
</dbReference>
<dbReference type="SUPFAM" id="SSF55021">
    <property type="entry name" value="ACT-like"/>
    <property type="match status" value="1"/>
</dbReference>
<dbReference type="GO" id="GO:0004664">
    <property type="term" value="F:prephenate dehydratase activity"/>
    <property type="evidence" value="ECO:0007669"/>
    <property type="project" value="InterPro"/>
</dbReference>
<evidence type="ECO:0000256" key="2">
    <source>
        <dbReference type="ARBA" id="ARBA00023141"/>
    </source>
</evidence>
<keyword evidence="2" id="KW-0057">Aromatic amino acid biosynthesis</keyword>
<dbReference type="InterPro" id="IPR001086">
    <property type="entry name" value="Preph_deHydtase"/>
</dbReference>
<dbReference type="PANTHER" id="PTHR21022:SF19">
    <property type="entry name" value="PREPHENATE DEHYDRATASE-RELATED"/>
    <property type="match status" value="1"/>
</dbReference>
<dbReference type="OrthoDB" id="2414662at2759"/>
<evidence type="ECO:0000256" key="5">
    <source>
        <dbReference type="ARBA" id="ARBA00029440"/>
    </source>
</evidence>
<evidence type="ECO:0000256" key="4">
    <source>
        <dbReference type="ARBA" id="ARBA00023239"/>
    </source>
</evidence>
<dbReference type="PROSITE" id="PS00858">
    <property type="entry name" value="PREPHENATE_DEHYDR_2"/>
    <property type="match status" value="1"/>
</dbReference>
<evidence type="ECO:0000256" key="3">
    <source>
        <dbReference type="ARBA" id="ARBA00023222"/>
    </source>
</evidence>
<keyword evidence="3" id="KW-0584">Phenylalanine biosynthesis</keyword>
<dbReference type="Proteomes" id="UP000649617">
    <property type="component" value="Unassembled WGS sequence"/>
</dbReference>
<dbReference type="CDD" id="cd04905">
    <property type="entry name" value="ACT_CM-PDT"/>
    <property type="match status" value="1"/>
</dbReference>
<dbReference type="Gene3D" id="3.40.190.10">
    <property type="entry name" value="Periplasmic binding protein-like II"/>
    <property type="match status" value="1"/>
</dbReference>
<name>A0A812XD50_SYMPI</name>
<keyword evidence="8" id="KW-1185">Reference proteome</keyword>
<proteinExistence type="predicted"/>
<dbReference type="GO" id="GO:0009094">
    <property type="term" value="P:L-phenylalanine biosynthetic process"/>
    <property type="evidence" value="ECO:0007669"/>
    <property type="project" value="UniProtKB-KW"/>
</dbReference>
<evidence type="ECO:0000313" key="7">
    <source>
        <dbReference type="EMBL" id="CAE7717988.1"/>
    </source>
</evidence>
<dbReference type="InterPro" id="IPR018528">
    <property type="entry name" value="Preph_deHydtase_CS"/>
</dbReference>
<dbReference type="EMBL" id="CAJNIZ010045361">
    <property type="protein sequence ID" value="CAE7717988.1"/>
    <property type="molecule type" value="Genomic_DNA"/>
</dbReference>
<feature type="domain" description="Prephenate dehydratase" evidence="6">
    <location>
        <begin position="1"/>
        <end position="73"/>
    </location>
</feature>
<gene>
    <name evidence="7" type="primary">ADT2</name>
    <name evidence="7" type="ORF">SPIL2461_LOCUS20421</name>
</gene>
<keyword evidence="1" id="KW-0028">Amino-acid biosynthesis</keyword>
<comment type="caution">
    <text evidence="7">The sequence shown here is derived from an EMBL/GenBank/DDBJ whole genome shotgun (WGS) entry which is preliminary data.</text>
</comment>